<dbReference type="InParanoid" id="A0A1E1L113"/>
<reference evidence="3" key="1">
    <citation type="submission" date="2016-03" db="EMBL/GenBank/DDBJ databases">
        <authorList>
            <person name="Ploux O."/>
        </authorList>
    </citation>
    <scope>NUCLEOTIDE SEQUENCE [LARGE SCALE GENOMIC DNA]</scope>
    <source>
        <strain evidence="3">UK7</strain>
    </source>
</reference>
<protein>
    <submittedName>
        <fullName evidence="2">Related to monooxygenase</fullName>
    </submittedName>
</protein>
<dbReference type="Gene3D" id="3.50.50.60">
    <property type="entry name" value="FAD/NAD(P)-binding domain"/>
    <property type="match status" value="1"/>
</dbReference>
<dbReference type="Proteomes" id="UP000178129">
    <property type="component" value="Unassembled WGS sequence"/>
</dbReference>
<dbReference type="PRINTS" id="PR00411">
    <property type="entry name" value="PNDRDTASEI"/>
</dbReference>
<keyword evidence="3" id="KW-1185">Reference proteome</keyword>
<dbReference type="GO" id="GO:0004497">
    <property type="term" value="F:monooxygenase activity"/>
    <property type="evidence" value="ECO:0007669"/>
    <property type="project" value="UniProtKB-KW"/>
</dbReference>
<accession>A0A1E1L113</accession>
<organism evidence="2 3">
    <name type="scientific">Rhynchosporium graminicola</name>
    <dbReference type="NCBI Taxonomy" id="2792576"/>
    <lineage>
        <taxon>Eukaryota</taxon>
        <taxon>Fungi</taxon>
        <taxon>Dikarya</taxon>
        <taxon>Ascomycota</taxon>
        <taxon>Pezizomycotina</taxon>
        <taxon>Leotiomycetes</taxon>
        <taxon>Helotiales</taxon>
        <taxon>Ploettnerulaceae</taxon>
        <taxon>Rhynchosporium</taxon>
    </lineage>
</organism>
<dbReference type="EMBL" id="FJUW01000031">
    <property type="protein sequence ID" value="CZT04189.1"/>
    <property type="molecule type" value="Genomic_DNA"/>
</dbReference>
<dbReference type="AlphaFoldDB" id="A0A1E1L113"/>
<dbReference type="SUPFAM" id="SSF51905">
    <property type="entry name" value="FAD/NAD(P)-binding domain"/>
    <property type="match status" value="2"/>
</dbReference>
<evidence type="ECO:0000256" key="1">
    <source>
        <dbReference type="ARBA" id="ARBA00023002"/>
    </source>
</evidence>
<sequence length="701" mass="77656">MGSIAFTPPEEELHLKESSFDVPCAPYPQISTILLPTSVSEIRDIVDKSIEKLNTALQAESYGDLHELMAKTSYWRDHLGLSNTKFSTLNGAGEVISLIQAESKSSSRRNQYSQNGVNGTSKNGCNITSITITGTPELTSLDPNGKVTCILAKLAFTTQHGSGVGNARWIPDVESGDEWRIYTLFTTLTDLSATPFLTGLTRPETCMPAGRNFLDWRAEQKEFLHEDPAVIIVGAGHSGLMTAARLKMMGVRTLVVDCQERTGDSWRKRYRDLVMHDPCWMNEVPYLKYPPSWPVLIPKDKMADFLEYYENALDLDVWNSTQLIYSTWDDVKKVWTVMLERNVDGKVSRRILHPRHVIQATGLNGEPRTPSVPGLSTFNGPILHSTQYTTGTQFANKRVIVVGIGTSGHDISQNLYKAGADVTIVQRSPTFVLSLASTHQMIREIYNDGTDTEGADVKIMSFPTTLFKRVGGDTAALLAESNREVWEGLEKVGFKTISKGDLPSLLSLTIQRAGGFYIDIGCSSLIASSAIRCKFSPSISHLTQTGMVFEDGEEIQADAIVFATGYSNGRVRTRKVFGDEVADSIEPIWGFDDMGEVRGVWKRGGKEGFWVAAGSFWLRKKRGSGGEEWGWGWGWEPVFASRYVVEMLMKGHDIIIGDSCLRVASGSSKGEVFIRPNAPPQRPSSEMQNSDNLCLHWNCDF</sequence>
<evidence type="ECO:0000313" key="3">
    <source>
        <dbReference type="Proteomes" id="UP000178129"/>
    </source>
</evidence>
<gene>
    <name evidence="2" type="ORF">RCO7_10815</name>
</gene>
<comment type="caution">
    <text evidence="2">The sequence shown here is derived from an EMBL/GenBank/DDBJ whole genome shotgun (WGS) entry which is preliminary data.</text>
</comment>
<evidence type="ECO:0000313" key="2">
    <source>
        <dbReference type="EMBL" id="CZT04189.1"/>
    </source>
</evidence>
<name>A0A1E1L113_9HELO</name>
<dbReference type="InterPro" id="IPR050982">
    <property type="entry name" value="Auxin_biosynth/cation_transpt"/>
</dbReference>
<keyword evidence="2" id="KW-0503">Monooxygenase</keyword>
<dbReference type="PANTHER" id="PTHR43539:SF68">
    <property type="entry name" value="FLAVIN-BINDING MONOOXYGENASE-LIKE PROTEIN (AFU_ORTHOLOGUE AFUA_4G09220)"/>
    <property type="match status" value="1"/>
</dbReference>
<dbReference type="PANTHER" id="PTHR43539">
    <property type="entry name" value="FLAVIN-BINDING MONOOXYGENASE-LIKE PROTEIN (AFU_ORTHOLOGUE AFUA_4G09220)"/>
    <property type="match status" value="1"/>
</dbReference>
<proteinExistence type="predicted"/>
<keyword evidence="1" id="KW-0560">Oxidoreductase</keyword>
<dbReference type="GO" id="GO:0050660">
    <property type="term" value="F:flavin adenine dinucleotide binding"/>
    <property type="evidence" value="ECO:0007669"/>
    <property type="project" value="TreeGrafter"/>
</dbReference>
<dbReference type="Pfam" id="PF13738">
    <property type="entry name" value="Pyr_redox_3"/>
    <property type="match status" value="1"/>
</dbReference>
<dbReference type="InterPro" id="IPR036188">
    <property type="entry name" value="FAD/NAD-bd_sf"/>
</dbReference>